<evidence type="ECO:0000256" key="4">
    <source>
        <dbReference type="ARBA" id="ARBA00022771"/>
    </source>
</evidence>
<dbReference type="SMART" id="SM00184">
    <property type="entry name" value="RING"/>
    <property type="match status" value="1"/>
</dbReference>
<evidence type="ECO:0000256" key="7">
    <source>
        <dbReference type="PROSITE-ProRule" id="PRU00175"/>
    </source>
</evidence>
<accession>A0ABC9E7B2</accession>
<dbReference type="InterPro" id="IPR013083">
    <property type="entry name" value="Znf_RING/FYVE/PHD"/>
</dbReference>
<feature type="domain" description="RING-type" evidence="9">
    <location>
        <begin position="109"/>
        <end position="151"/>
    </location>
</feature>
<keyword evidence="11" id="KW-1185">Reference proteome</keyword>
<evidence type="ECO:0000256" key="2">
    <source>
        <dbReference type="ARBA" id="ARBA00012483"/>
    </source>
</evidence>
<evidence type="ECO:0000313" key="10">
    <source>
        <dbReference type="EMBL" id="CAL5052266.1"/>
    </source>
</evidence>
<gene>
    <name evidence="10" type="ORF">URODEC1_LOCUS92618</name>
</gene>
<evidence type="ECO:0000256" key="5">
    <source>
        <dbReference type="ARBA" id="ARBA00022833"/>
    </source>
</evidence>
<evidence type="ECO:0000313" key="11">
    <source>
        <dbReference type="Proteomes" id="UP001497457"/>
    </source>
</evidence>
<dbReference type="PROSITE" id="PS50089">
    <property type="entry name" value="ZF_RING_2"/>
    <property type="match status" value="1"/>
</dbReference>
<keyword evidence="8" id="KW-1133">Transmembrane helix</keyword>
<dbReference type="EC" id="2.3.2.27" evidence="2"/>
<evidence type="ECO:0000256" key="1">
    <source>
        <dbReference type="ARBA" id="ARBA00000900"/>
    </source>
</evidence>
<evidence type="ECO:0000256" key="6">
    <source>
        <dbReference type="ARBA" id="ARBA00024209"/>
    </source>
</evidence>
<protein>
    <recommendedName>
        <fullName evidence="2">RING-type E3 ubiquitin transferase</fullName>
        <ecNumber evidence="2">2.3.2.27</ecNumber>
    </recommendedName>
</protein>
<dbReference type="EMBL" id="OZ075146">
    <property type="protein sequence ID" value="CAL5052266.1"/>
    <property type="molecule type" value="Genomic_DNA"/>
</dbReference>
<keyword evidence="8" id="KW-0472">Membrane</keyword>
<keyword evidence="4 7" id="KW-0863">Zinc-finger</keyword>
<dbReference type="AlphaFoldDB" id="A0ABC9E7B2"/>
<keyword evidence="5" id="KW-0862">Zinc</keyword>
<dbReference type="InterPro" id="IPR053238">
    <property type="entry name" value="RING-H2_zinc_finger"/>
</dbReference>
<organism evidence="10 11">
    <name type="scientific">Urochloa decumbens</name>
    <dbReference type="NCBI Taxonomy" id="240449"/>
    <lineage>
        <taxon>Eukaryota</taxon>
        <taxon>Viridiplantae</taxon>
        <taxon>Streptophyta</taxon>
        <taxon>Embryophyta</taxon>
        <taxon>Tracheophyta</taxon>
        <taxon>Spermatophyta</taxon>
        <taxon>Magnoliopsida</taxon>
        <taxon>Liliopsida</taxon>
        <taxon>Poales</taxon>
        <taxon>Poaceae</taxon>
        <taxon>PACMAD clade</taxon>
        <taxon>Panicoideae</taxon>
        <taxon>Panicodae</taxon>
        <taxon>Paniceae</taxon>
        <taxon>Melinidinae</taxon>
        <taxon>Urochloa</taxon>
    </lineage>
</organism>
<proteinExistence type="inferred from homology"/>
<dbReference type="Gene3D" id="3.30.40.10">
    <property type="entry name" value="Zinc/RING finger domain, C3HC4 (zinc finger)"/>
    <property type="match status" value="1"/>
</dbReference>
<dbReference type="Proteomes" id="UP001497457">
    <property type="component" value="Chromosome 36b"/>
</dbReference>
<dbReference type="GO" id="GO:0008270">
    <property type="term" value="F:zinc ion binding"/>
    <property type="evidence" value="ECO:0007669"/>
    <property type="project" value="UniProtKB-KW"/>
</dbReference>
<keyword evidence="8" id="KW-0812">Transmembrane</keyword>
<dbReference type="InterPro" id="IPR001841">
    <property type="entry name" value="Znf_RING"/>
</dbReference>
<comment type="catalytic activity">
    <reaction evidence="1">
        <text>S-ubiquitinyl-[E2 ubiquitin-conjugating enzyme]-L-cysteine + [acceptor protein]-L-lysine = [E2 ubiquitin-conjugating enzyme]-L-cysteine + N(6)-ubiquitinyl-[acceptor protein]-L-lysine.</text>
        <dbReference type="EC" id="2.3.2.27"/>
    </reaction>
</comment>
<evidence type="ECO:0000256" key="3">
    <source>
        <dbReference type="ARBA" id="ARBA00022723"/>
    </source>
</evidence>
<sequence length="166" mass="17059">MPTPSAGDIVICALYVLMGAVMLVLMIRAIFVDDDQPPPAAAVGGGPQLMFPDVGPPGVLAPYPRAMAAVPVVPAVALPYFPYAAAARGGAPSSGGQGQASSETSTVVCAICLDPLQQGQPCSEVPSCRHTFHRDCVGAWARSSNTCPLCRVEILPRCDAAHSIGM</sequence>
<comment type="similarity">
    <text evidence="6">Belongs to the RING-type zinc finger family. ATL subfamily.</text>
</comment>
<evidence type="ECO:0000256" key="8">
    <source>
        <dbReference type="SAM" id="Phobius"/>
    </source>
</evidence>
<reference evidence="10 11" key="2">
    <citation type="submission" date="2024-10" db="EMBL/GenBank/DDBJ databases">
        <authorList>
            <person name="Ryan C."/>
        </authorList>
    </citation>
    <scope>NUCLEOTIDE SEQUENCE [LARGE SCALE GENOMIC DNA]</scope>
</reference>
<dbReference type="PANTHER" id="PTHR14155:SF499">
    <property type="entry name" value="RING-TYPE DOMAIN-CONTAINING PROTEIN"/>
    <property type="match status" value="1"/>
</dbReference>
<dbReference type="GO" id="GO:0061630">
    <property type="term" value="F:ubiquitin protein ligase activity"/>
    <property type="evidence" value="ECO:0007669"/>
    <property type="project" value="UniProtKB-EC"/>
</dbReference>
<feature type="transmembrane region" description="Helical" evidence="8">
    <location>
        <begin position="6"/>
        <end position="27"/>
    </location>
</feature>
<reference evidence="11" key="1">
    <citation type="submission" date="2024-06" db="EMBL/GenBank/DDBJ databases">
        <authorList>
            <person name="Ryan C."/>
        </authorList>
    </citation>
    <scope>NUCLEOTIDE SEQUENCE [LARGE SCALE GENOMIC DNA]</scope>
</reference>
<name>A0ABC9E7B2_9POAL</name>
<dbReference type="PANTHER" id="PTHR14155">
    <property type="entry name" value="RING FINGER DOMAIN-CONTAINING"/>
    <property type="match status" value="1"/>
</dbReference>
<dbReference type="SUPFAM" id="SSF57850">
    <property type="entry name" value="RING/U-box"/>
    <property type="match status" value="1"/>
</dbReference>
<dbReference type="Pfam" id="PF13639">
    <property type="entry name" value="zf-RING_2"/>
    <property type="match status" value="1"/>
</dbReference>
<evidence type="ECO:0000259" key="9">
    <source>
        <dbReference type="PROSITE" id="PS50089"/>
    </source>
</evidence>
<keyword evidence="3" id="KW-0479">Metal-binding</keyword>